<protein>
    <recommendedName>
        <fullName evidence="7">Long-chain acyl-CoA synthetase</fullName>
    </recommendedName>
</protein>
<dbReference type="FunFam" id="3.40.50.12780:FF:000003">
    <property type="entry name" value="Long-chain-fatty-acid--CoA ligase FadD"/>
    <property type="match status" value="1"/>
</dbReference>
<dbReference type="Pfam" id="PF00501">
    <property type="entry name" value="AMP-binding"/>
    <property type="match status" value="1"/>
</dbReference>
<feature type="domain" description="AMP-dependent synthetase/ligase" evidence="3">
    <location>
        <begin position="42"/>
        <end position="415"/>
    </location>
</feature>
<dbReference type="PROSITE" id="PS00455">
    <property type="entry name" value="AMP_BINDING"/>
    <property type="match status" value="1"/>
</dbReference>
<dbReference type="PANTHER" id="PTHR43201">
    <property type="entry name" value="ACYL-COA SYNTHETASE"/>
    <property type="match status" value="1"/>
</dbReference>
<keyword evidence="6" id="KW-1185">Reference proteome</keyword>
<dbReference type="PANTHER" id="PTHR43201:SF6">
    <property type="entry name" value="ACYL COA SYNTHETASE (EUROFUNG)"/>
    <property type="match status" value="1"/>
</dbReference>
<evidence type="ECO:0000256" key="2">
    <source>
        <dbReference type="ARBA" id="ARBA00006432"/>
    </source>
</evidence>
<dbReference type="RefSeq" id="XP_044676013.1">
    <property type="nucleotide sequence ID" value="XM_044829338.1"/>
</dbReference>
<dbReference type="GO" id="GO:0006631">
    <property type="term" value="P:fatty acid metabolic process"/>
    <property type="evidence" value="ECO:0007669"/>
    <property type="project" value="TreeGrafter"/>
</dbReference>
<dbReference type="Proteomes" id="UP000827133">
    <property type="component" value="Unassembled WGS sequence"/>
</dbReference>
<proteinExistence type="inferred from homology"/>
<dbReference type="EMBL" id="JAHBCI010000009">
    <property type="protein sequence ID" value="KAG9497013.1"/>
    <property type="molecule type" value="Genomic_DNA"/>
</dbReference>
<gene>
    <name evidence="5" type="ORF">J7337_011802</name>
</gene>
<dbReference type="KEGG" id="fmu:J7337_011802"/>
<dbReference type="InterPro" id="IPR000873">
    <property type="entry name" value="AMP-dep_synth/lig_dom"/>
</dbReference>
<sequence length="575" mass="63641">MATETTNIPSAPSRQQQKLSILEGPVDPPLVDLTLGELLELQTYQHGNQECLVIPWTGARWTYNELSQQSSSLAQSLLDMGIGVGDRVAIMAGNCEQYAAVFFAVAKIGAILVILNNTYTPTEAMYGLKFSDSKIFFTTPRIGRLDQTQLLQQLEDKKTAPMVVMLRGDESGRYQTYDELVNAGRRRNHQRLYQAMTKVLPHQVVNLQFTSGTTGLPKAAMLTHHNLVNNSRFIGDRMRLGPEDVLCCPPPLFHCFGLVLGLLAVVTHGGKIVYPAEVFDIDATLKAISDEQCTAVHGVPAMFDSLFQAKWPENFNCDNLRTGIIAGAPVPRYLMELLVNRFGMTEFTSSYGLTEASPTCFNAFTDDSIDTRLTTVGTLMPHAKAKIVDRDGNIVPVGERGELCIGGYQLQAGYWNNSEKTNETMIRDAAGVLWLHTGDEAVFDENGYCSITGRFKDIIIRGGENIYPLEIEERLMDHPAITRAIVVGLKNKHYGEVVGAFVELAEGYQKPQFEEIKDWCRKRLGGHKSPAHVFWLGDGDVPATVPLTGSGKVRKFEMAKLGDELLRKHEVAAKL</sequence>
<dbReference type="Gene3D" id="3.30.300.30">
    <property type="match status" value="1"/>
</dbReference>
<accession>A0A9P8D7Z1</accession>
<comment type="caution">
    <text evidence="5">The sequence shown here is derived from an EMBL/GenBank/DDBJ whole genome shotgun (WGS) entry which is preliminary data.</text>
</comment>
<reference evidence="5" key="1">
    <citation type="journal article" date="2021" name="Mol. Plant Microbe Interact.">
        <title>Telomere to telomere genome assembly of Fusarium musae F31, causal agent of crown rot disease of banana.</title>
        <authorList>
            <person name="Degradi L."/>
            <person name="Tava V."/>
            <person name="Kunova A."/>
            <person name="Cortesi P."/>
            <person name="Saracchi M."/>
            <person name="Pasquali M."/>
        </authorList>
    </citation>
    <scope>NUCLEOTIDE SEQUENCE</scope>
    <source>
        <strain evidence="5">F31</strain>
    </source>
</reference>
<dbReference type="GeneID" id="68319658"/>
<feature type="domain" description="AMP-binding enzyme C-terminal" evidence="4">
    <location>
        <begin position="470"/>
        <end position="552"/>
    </location>
</feature>
<dbReference type="InterPro" id="IPR025110">
    <property type="entry name" value="AMP-bd_C"/>
</dbReference>
<dbReference type="InterPro" id="IPR045851">
    <property type="entry name" value="AMP-bd_C_sf"/>
</dbReference>
<dbReference type="SUPFAM" id="SSF56801">
    <property type="entry name" value="Acetyl-CoA synthetase-like"/>
    <property type="match status" value="1"/>
</dbReference>
<comment type="pathway">
    <text evidence="1">Siderophore biosynthesis.</text>
</comment>
<evidence type="ECO:0000259" key="4">
    <source>
        <dbReference type="Pfam" id="PF13193"/>
    </source>
</evidence>
<evidence type="ECO:0000256" key="1">
    <source>
        <dbReference type="ARBA" id="ARBA00004924"/>
    </source>
</evidence>
<dbReference type="AlphaFoldDB" id="A0A9P8D7Z1"/>
<dbReference type="InterPro" id="IPR042099">
    <property type="entry name" value="ANL_N_sf"/>
</dbReference>
<evidence type="ECO:0000313" key="5">
    <source>
        <dbReference type="EMBL" id="KAG9497013.1"/>
    </source>
</evidence>
<dbReference type="GO" id="GO:0031956">
    <property type="term" value="F:medium-chain fatty acid-CoA ligase activity"/>
    <property type="evidence" value="ECO:0007669"/>
    <property type="project" value="TreeGrafter"/>
</dbReference>
<comment type="similarity">
    <text evidence="2">Belongs to the ATP-dependent AMP-binding enzyme family.</text>
</comment>
<organism evidence="5 6">
    <name type="scientific">Fusarium musae</name>
    <dbReference type="NCBI Taxonomy" id="1042133"/>
    <lineage>
        <taxon>Eukaryota</taxon>
        <taxon>Fungi</taxon>
        <taxon>Dikarya</taxon>
        <taxon>Ascomycota</taxon>
        <taxon>Pezizomycotina</taxon>
        <taxon>Sordariomycetes</taxon>
        <taxon>Hypocreomycetidae</taxon>
        <taxon>Hypocreales</taxon>
        <taxon>Nectriaceae</taxon>
        <taxon>Fusarium</taxon>
    </lineage>
</organism>
<evidence type="ECO:0000259" key="3">
    <source>
        <dbReference type="Pfam" id="PF00501"/>
    </source>
</evidence>
<dbReference type="Pfam" id="PF13193">
    <property type="entry name" value="AMP-binding_C"/>
    <property type="match status" value="1"/>
</dbReference>
<evidence type="ECO:0008006" key="7">
    <source>
        <dbReference type="Google" id="ProtNLM"/>
    </source>
</evidence>
<name>A0A9P8D7Z1_9HYPO</name>
<dbReference type="Gene3D" id="3.40.50.12780">
    <property type="entry name" value="N-terminal domain of ligase-like"/>
    <property type="match status" value="1"/>
</dbReference>
<dbReference type="InterPro" id="IPR020845">
    <property type="entry name" value="AMP-binding_CS"/>
</dbReference>
<evidence type="ECO:0000313" key="6">
    <source>
        <dbReference type="Proteomes" id="UP000827133"/>
    </source>
</evidence>